<feature type="compositionally biased region" description="Gly residues" evidence="2">
    <location>
        <begin position="351"/>
        <end position="361"/>
    </location>
</feature>
<feature type="region of interest" description="Disordered" evidence="2">
    <location>
        <begin position="1"/>
        <end position="76"/>
    </location>
</feature>
<evidence type="ECO:0000256" key="1">
    <source>
        <dbReference type="ARBA" id="ARBA00022801"/>
    </source>
</evidence>
<feature type="compositionally biased region" description="Polar residues" evidence="2">
    <location>
        <begin position="332"/>
        <end position="347"/>
    </location>
</feature>
<dbReference type="InterPro" id="IPR029021">
    <property type="entry name" value="Prot-tyrosine_phosphatase-like"/>
</dbReference>
<feature type="domain" description="Tyrosine specific protein phosphatases" evidence="3">
    <location>
        <begin position="219"/>
        <end position="280"/>
    </location>
</feature>
<gene>
    <name evidence="4" type="ORF">TeGR_g3151</name>
</gene>
<dbReference type="SUPFAM" id="SSF52799">
    <property type="entry name" value="(Phosphotyrosine protein) phosphatases II"/>
    <property type="match status" value="1"/>
</dbReference>
<feature type="region of interest" description="Disordered" evidence="2">
    <location>
        <begin position="287"/>
        <end position="512"/>
    </location>
</feature>
<accession>A0ABQ6NDM9</accession>
<feature type="compositionally biased region" description="Basic and acidic residues" evidence="2">
    <location>
        <begin position="387"/>
        <end position="405"/>
    </location>
</feature>
<dbReference type="PROSITE" id="PS00383">
    <property type="entry name" value="TYR_PHOSPHATASE_1"/>
    <property type="match status" value="1"/>
</dbReference>
<dbReference type="Proteomes" id="UP001165060">
    <property type="component" value="Unassembled WGS sequence"/>
</dbReference>
<dbReference type="InterPro" id="IPR016130">
    <property type="entry name" value="Tyr_Pase_AS"/>
</dbReference>
<feature type="compositionally biased region" description="Low complexity" evidence="2">
    <location>
        <begin position="466"/>
        <end position="477"/>
    </location>
</feature>
<reference evidence="4 5" key="1">
    <citation type="journal article" date="2023" name="Commun. Biol.">
        <title>Genome analysis of Parmales, the sister group of diatoms, reveals the evolutionary specialization of diatoms from phago-mixotrophs to photoautotrophs.</title>
        <authorList>
            <person name="Ban H."/>
            <person name="Sato S."/>
            <person name="Yoshikawa S."/>
            <person name="Yamada K."/>
            <person name="Nakamura Y."/>
            <person name="Ichinomiya M."/>
            <person name="Sato N."/>
            <person name="Blanc-Mathieu R."/>
            <person name="Endo H."/>
            <person name="Kuwata A."/>
            <person name="Ogata H."/>
        </authorList>
    </citation>
    <scope>NUCLEOTIDE SEQUENCE [LARGE SCALE GENOMIC DNA]</scope>
</reference>
<keyword evidence="5" id="KW-1185">Reference proteome</keyword>
<organism evidence="4 5">
    <name type="scientific">Tetraparma gracilis</name>
    <dbReference type="NCBI Taxonomy" id="2962635"/>
    <lineage>
        <taxon>Eukaryota</taxon>
        <taxon>Sar</taxon>
        <taxon>Stramenopiles</taxon>
        <taxon>Ochrophyta</taxon>
        <taxon>Bolidophyceae</taxon>
        <taxon>Parmales</taxon>
        <taxon>Triparmaceae</taxon>
        <taxon>Tetraparma</taxon>
    </lineage>
</organism>
<feature type="compositionally biased region" description="Low complexity" evidence="2">
    <location>
        <begin position="438"/>
        <end position="449"/>
    </location>
</feature>
<evidence type="ECO:0000256" key="2">
    <source>
        <dbReference type="SAM" id="MobiDB-lite"/>
    </source>
</evidence>
<name>A0ABQ6NDM9_9STRA</name>
<evidence type="ECO:0000313" key="5">
    <source>
        <dbReference type="Proteomes" id="UP001165060"/>
    </source>
</evidence>
<protein>
    <recommendedName>
        <fullName evidence="3">Tyrosine specific protein phosphatases domain-containing protein</fullName>
    </recommendedName>
</protein>
<dbReference type="PROSITE" id="PS50056">
    <property type="entry name" value="TYR_PHOSPHATASE_2"/>
    <property type="match status" value="1"/>
</dbReference>
<dbReference type="Pfam" id="PF22784">
    <property type="entry name" value="PTP-SAK"/>
    <property type="match status" value="1"/>
</dbReference>
<comment type="caution">
    <text evidence="4">The sequence shown here is derived from an EMBL/GenBank/DDBJ whole genome shotgun (WGS) entry which is preliminary data.</text>
</comment>
<dbReference type="Gene3D" id="3.90.190.10">
    <property type="entry name" value="Protein tyrosine phosphatase superfamily"/>
    <property type="match status" value="1"/>
</dbReference>
<dbReference type="InterPro" id="IPR000387">
    <property type="entry name" value="Tyr_Pase_dom"/>
</dbReference>
<feature type="compositionally biased region" description="Low complexity" evidence="2">
    <location>
        <begin position="362"/>
        <end position="384"/>
    </location>
</feature>
<proteinExistence type="predicted"/>
<feature type="compositionally biased region" description="Basic and acidic residues" evidence="2">
    <location>
        <begin position="306"/>
        <end position="331"/>
    </location>
</feature>
<dbReference type="InterPro" id="IPR057023">
    <property type="entry name" value="PTP-SAK"/>
</dbReference>
<feature type="compositionally biased region" description="Pro residues" evidence="2">
    <location>
        <begin position="39"/>
        <end position="52"/>
    </location>
</feature>
<dbReference type="EMBL" id="BRYB01006397">
    <property type="protein sequence ID" value="GMI56533.1"/>
    <property type="molecule type" value="Genomic_DNA"/>
</dbReference>
<feature type="compositionally biased region" description="Low complexity" evidence="2">
    <location>
        <begin position="8"/>
        <end position="23"/>
    </location>
</feature>
<evidence type="ECO:0000313" key="4">
    <source>
        <dbReference type="EMBL" id="GMI56533.1"/>
    </source>
</evidence>
<keyword evidence="1" id="KW-0378">Hydrolase</keyword>
<sequence length="512" mass="53039">MLPPLVQSGPGPLSPSAAASLAPTQAPRQIAAPHQPGQAAPPAPSASPPPASSPGTPGTKRSREPGPAPSPPRETALPALESYEVIRSKHSSYVGPTTESNWVIPGRLLVGAFPGVADDDQNTALIWSILSQGVTVFACLQVEYPGPEVSEAMWRSGSAIRPYYQDVLSILSHVDSLRAIDAAERPDPAGALLHPSVAGGGRMDFVHVPIQDCNVTDDGTMVSLCRDLVLRMSAGEVVYLHCWGGHGRTGTAVCIMLHLIYGLPAAACLRYCQFVHDLRRIPIDVGSPQTATQREQVRRVVGGLEGQRDREEQEKARHREAKEKEKEKEKNGSSQANPSQANPNQMDEGSPGLGIGNGLNGSGSALRAGARAPAGAERARNGNAKKTLREMRERGREERGREERGGAGGGGDGMAVEGRKVEGGGEASEADMDEGADPASAQPSAAVAPEPQPEPALDGGAGAAGGAALPGVSAPAACGKEDGARDAMAVTPRPPPDGQPKKGKGPSPRKGV</sequence>
<evidence type="ECO:0000259" key="3">
    <source>
        <dbReference type="PROSITE" id="PS50056"/>
    </source>
</evidence>